<dbReference type="Proteomes" id="UP000199473">
    <property type="component" value="Unassembled WGS sequence"/>
</dbReference>
<organism evidence="2 3">
    <name type="scientific">Falsiroseomonas stagni DSM 19981</name>
    <dbReference type="NCBI Taxonomy" id="1123062"/>
    <lineage>
        <taxon>Bacteria</taxon>
        <taxon>Pseudomonadati</taxon>
        <taxon>Pseudomonadota</taxon>
        <taxon>Alphaproteobacteria</taxon>
        <taxon>Acetobacterales</taxon>
        <taxon>Roseomonadaceae</taxon>
        <taxon>Falsiroseomonas</taxon>
    </lineage>
</organism>
<dbReference type="Gene3D" id="3.10.450.50">
    <property type="match status" value="1"/>
</dbReference>
<evidence type="ECO:0000259" key="1">
    <source>
        <dbReference type="Pfam" id="PF12680"/>
    </source>
</evidence>
<name>A0A1I4EP19_9PROT</name>
<dbReference type="AlphaFoldDB" id="A0A1I4EP19"/>
<dbReference type="NCBIfam" id="TIGR02096">
    <property type="entry name" value="ketosteroid isomerase-related protein"/>
    <property type="match status" value="1"/>
</dbReference>
<gene>
    <name evidence="2" type="ORF">SAMN02745775_11743</name>
</gene>
<accession>A0A1I4EP19</accession>
<sequence>MHPTEALIRRYYAAFNAGDRAAMLALLHDQVAHDPNQGTRRIGKPAFTEFLARMDGAYAEQLEDIVVMVDATGTRAAAEFTVVGTYLRTDEGLPEARGQVYRIPAGAFLAVEGGLITRITTYYNLEDWVRQVSA</sequence>
<feature type="domain" description="SnoaL-like" evidence="1">
    <location>
        <begin position="8"/>
        <end position="119"/>
    </location>
</feature>
<dbReference type="SUPFAM" id="SSF54427">
    <property type="entry name" value="NTF2-like"/>
    <property type="match status" value="1"/>
</dbReference>
<evidence type="ECO:0000313" key="3">
    <source>
        <dbReference type="Proteomes" id="UP000199473"/>
    </source>
</evidence>
<dbReference type="InterPro" id="IPR011721">
    <property type="entry name" value="CHP02096"/>
</dbReference>
<reference evidence="2 3" key="1">
    <citation type="submission" date="2016-10" db="EMBL/GenBank/DDBJ databases">
        <authorList>
            <person name="de Groot N.N."/>
        </authorList>
    </citation>
    <scope>NUCLEOTIDE SEQUENCE [LARGE SCALE GENOMIC DNA]</scope>
    <source>
        <strain evidence="2 3">DSM 19981</strain>
    </source>
</reference>
<protein>
    <recommendedName>
        <fullName evidence="1">SnoaL-like domain-containing protein</fullName>
    </recommendedName>
</protein>
<dbReference type="EMBL" id="FOSQ01000017">
    <property type="protein sequence ID" value="SFL06830.1"/>
    <property type="molecule type" value="Genomic_DNA"/>
</dbReference>
<dbReference type="Pfam" id="PF12680">
    <property type="entry name" value="SnoaL_2"/>
    <property type="match status" value="1"/>
</dbReference>
<proteinExistence type="predicted"/>
<dbReference type="OrthoDB" id="582835at2"/>
<dbReference type="InterPro" id="IPR037401">
    <property type="entry name" value="SnoaL-like"/>
</dbReference>
<dbReference type="InterPro" id="IPR032710">
    <property type="entry name" value="NTF2-like_dom_sf"/>
</dbReference>
<dbReference type="CDD" id="cd00531">
    <property type="entry name" value="NTF2_like"/>
    <property type="match status" value="1"/>
</dbReference>
<dbReference type="RefSeq" id="WP_092962988.1">
    <property type="nucleotide sequence ID" value="NZ_FOSQ01000017.1"/>
</dbReference>
<dbReference type="STRING" id="1123062.SAMN02745775_11743"/>
<evidence type="ECO:0000313" key="2">
    <source>
        <dbReference type="EMBL" id="SFL06830.1"/>
    </source>
</evidence>
<keyword evidence="3" id="KW-1185">Reference proteome</keyword>